<evidence type="ECO:0000259" key="7">
    <source>
        <dbReference type="Pfam" id="PF00892"/>
    </source>
</evidence>
<feature type="transmembrane region" description="Helical" evidence="6">
    <location>
        <begin position="205"/>
        <end position="224"/>
    </location>
</feature>
<name>A0AAW6RNE0_9BURK</name>
<protein>
    <submittedName>
        <fullName evidence="8">DMT family transporter</fullName>
    </submittedName>
</protein>
<dbReference type="GO" id="GO:0016020">
    <property type="term" value="C:membrane"/>
    <property type="evidence" value="ECO:0007669"/>
    <property type="project" value="UniProtKB-SubCell"/>
</dbReference>
<feature type="domain" description="EamA" evidence="7">
    <location>
        <begin position="170"/>
        <end position="308"/>
    </location>
</feature>
<sequence length="316" mass="32622">MNLSSSPPATPARPQALWRVHLQLLLMAVLWGATWSWGRVLAGSMPPLTAAAWRCVVASAALLWWMRRAGRLRAMLALPGRQWVRLAAAAALGVFGYAACFMSGLRLIPASRAAVITTLTPALTLLCGALLFGERLNGLIALGMALAVGGAAFAISHGQPLQLLDGGLGRGEWLILGCVVLWAGYTLAGRAVLTGMDAYTTATATTALGGLMLLAASLAVDGVAGWRTAWHAPAQGWAALLALALLGTAVAYSLYFGGVKALGAGGAAAYLTLVPVFGMGLAALWLGEPVHISLATGGAVAVLGMALMHWGRRQDH</sequence>
<proteinExistence type="inferred from homology"/>
<keyword evidence="4 6" id="KW-1133">Transmembrane helix</keyword>
<dbReference type="EMBL" id="JARVII010000036">
    <property type="protein sequence ID" value="MDG9700442.1"/>
    <property type="molecule type" value="Genomic_DNA"/>
</dbReference>
<reference evidence="8 9" key="1">
    <citation type="submission" date="2023-04" db="EMBL/GenBank/DDBJ databases">
        <title>Ottowia paracancer sp. nov., isolated from human stomach.</title>
        <authorList>
            <person name="Song Y."/>
        </authorList>
    </citation>
    <scope>NUCLEOTIDE SEQUENCE [LARGE SCALE GENOMIC DNA]</scope>
    <source>
        <strain evidence="8 9">10c7w1</strain>
    </source>
</reference>
<feature type="transmembrane region" description="Helical" evidence="6">
    <location>
        <begin position="173"/>
        <end position="193"/>
    </location>
</feature>
<feature type="transmembrane region" description="Helical" evidence="6">
    <location>
        <begin position="236"/>
        <end position="255"/>
    </location>
</feature>
<dbReference type="InterPro" id="IPR037185">
    <property type="entry name" value="EmrE-like"/>
</dbReference>
<comment type="caution">
    <text evidence="8">The sequence shown here is derived from an EMBL/GenBank/DDBJ whole genome shotgun (WGS) entry which is preliminary data.</text>
</comment>
<feature type="transmembrane region" description="Helical" evidence="6">
    <location>
        <begin position="139"/>
        <end position="158"/>
    </location>
</feature>
<keyword evidence="9" id="KW-1185">Reference proteome</keyword>
<evidence type="ECO:0000256" key="3">
    <source>
        <dbReference type="ARBA" id="ARBA00022692"/>
    </source>
</evidence>
<evidence type="ECO:0000313" key="9">
    <source>
        <dbReference type="Proteomes" id="UP001237156"/>
    </source>
</evidence>
<evidence type="ECO:0000256" key="5">
    <source>
        <dbReference type="ARBA" id="ARBA00023136"/>
    </source>
</evidence>
<evidence type="ECO:0000256" key="4">
    <source>
        <dbReference type="ARBA" id="ARBA00022989"/>
    </source>
</evidence>
<dbReference type="SUPFAM" id="SSF103481">
    <property type="entry name" value="Multidrug resistance efflux transporter EmrE"/>
    <property type="match status" value="2"/>
</dbReference>
<evidence type="ECO:0000256" key="1">
    <source>
        <dbReference type="ARBA" id="ARBA00004141"/>
    </source>
</evidence>
<dbReference type="AlphaFoldDB" id="A0AAW6RNE0"/>
<comment type="similarity">
    <text evidence="2">Belongs to the EamA transporter family.</text>
</comment>
<comment type="subcellular location">
    <subcellularLocation>
        <location evidence="1">Membrane</location>
        <topology evidence="1">Multi-pass membrane protein</topology>
    </subcellularLocation>
</comment>
<accession>A0AAW6RNE0</accession>
<feature type="transmembrane region" description="Helical" evidence="6">
    <location>
        <begin position="86"/>
        <end position="108"/>
    </location>
</feature>
<dbReference type="InterPro" id="IPR000620">
    <property type="entry name" value="EamA_dom"/>
</dbReference>
<dbReference type="RefSeq" id="WP_102284650.1">
    <property type="nucleotide sequence ID" value="NZ_JARVII010000036.1"/>
</dbReference>
<evidence type="ECO:0000313" key="8">
    <source>
        <dbReference type="EMBL" id="MDG9700442.1"/>
    </source>
</evidence>
<dbReference type="PANTHER" id="PTHR32322:SF2">
    <property type="entry name" value="EAMA DOMAIN-CONTAINING PROTEIN"/>
    <property type="match status" value="1"/>
</dbReference>
<feature type="domain" description="EamA" evidence="7">
    <location>
        <begin position="21"/>
        <end position="154"/>
    </location>
</feature>
<dbReference type="Proteomes" id="UP001237156">
    <property type="component" value="Unassembled WGS sequence"/>
</dbReference>
<dbReference type="PANTHER" id="PTHR32322">
    <property type="entry name" value="INNER MEMBRANE TRANSPORTER"/>
    <property type="match status" value="1"/>
</dbReference>
<evidence type="ECO:0000256" key="6">
    <source>
        <dbReference type="SAM" id="Phobius"/>
    </source>
</evidence>
<keyword evidence="3 6" id="KW-0812">Transmembrane</keyword>
<keyword evidence="5 6" id="KW-0472">Membrane</keyword>
<feature type="transmembrane region" description="Helical" evidence="6">
    <location>
        <begin position="20"/>
        <end position="38"/>
    </location>
</feature>
<organism evidence="8 9">
    <name type="scientific">Ottowia cancrivicina</name>
    <dbReference type="NCBI Taxonomy" id="3040346"/>
    <lineage>
        <taxon>Bacteria</taxon>
        <taxon>Pseudomonadati</taxon>
        <taxon>Pseudomonadota</taxon>
        <taxon>Betaproteobacteria</taxon>
        <taxon>Burkholderiales</taxon>
        <taxon>Comamonadaceae</taxon>
        <taxon>Ottowia</taxon>
    </lineage>
</organism>
<feature type="transmembrane region" description="Helical" evidence="6">
    <location>
        <begin position="292"/>
        <end position="310"/>
    </location>
</feature>
<feature type="transmembrane region" description="Helical" evidence="6">
    <location>
        <begin position="114"/>
        <end position="132"/>
    </location>
</feature>
<dbReference type="Pfam" id="PF00892">
    <property type="entry name" value="EamA"/>
    <property type="match status" value="2"/>
</dbReference>
<dbReference type="InterPro" id="IPR050638">
    <property type="entry name" value="AA-Vitamin_Transporters"/>
</dbReference>
<feature type="transmembrane region" description="Helical" evidence="6">
    <location>
        <begin position="44"/>
        <end position="65"/>
    </location>
</feature>
<gene>
    <name evidence="8" type="ORF">QB898_12105</name>
</gene>
<feature type="transmembrane region" description="Helical" evidence="6">
    <location>
        <begin position="267"/>
        <end position="286"/>
    </location>
</feature>
<evidence type="ECO:0000256" key="2">
    <source>
        <dbReference type="ARBA" id="ARBA00007362"/>
    </source>
</evidence>